<dbReference type="GO" id="GO:0003824">
    <property type="term" value="F:catalytic activity"/>
    <property type="evidence" value="ECO:0007669"/>
    <property type="project" value="InterPro"/>
</dbReference>
<dbReference type="InterPro" id="IPR050509">
    <property type="entry name" value="CoA-transferase_III"/>
</dbReference>
<dbReference type="InterPro" id="IPR023606">
    <property type="entry name" value="CoA-Trfase_III_dom_1_sf"/>
</dbReference>
<dbReference type="PANTHER" id="PTHR48228:SF5">
    <property type="entry name" value="ALPHA-METHYLACYL-COA RACEMASE"/>
    <property type="match status" value="1"/>
</dbReference>
<dbReference type="PANTHER" id="PTHR48228">
    <property type="entry name" value="SUCCINYL-COA--D-CITRAMALATE COA-TRANSFERASE"/>
    <property type="match status" value="1"/>
</dbReference>
<proteinExistence type="predicted"/>
<dbReference type="AlphaFoldDB" id="A0A4R2QDW8"/>
<dbReference type="InterPro" id="IPR044855">
    <property type="entry name" value="CoA-Trfase_III_dom3_sf"/>
</dbReference>
<dbReference type="Gene3D" id="3.40.50.10540">
    <property type="entry name" value="Crotonobetainyl-coa:carnitine coa-transferase, domain 1"/>
    <property type="match status" value="1"/>
</dbReference>
<accession>A0A4R2QDW8</accession>
<gene>
    <name evidence="2" type="ORF">EV191_11257</name>
</gene>
<name>A0A4R2QDW8_9PSEU</name>
<evidence type="ECO:0000313" key="2">
    <source>
        <dbReference type="EMBL" id="TCP47263.1"/>
    </source>
</evidence>
<dbReference type="EMBL" id="SLXQ01000012">
    <property type="protein sequence ID" value="TCP47263.1"/>
    <property type="molecule type" value="Genomic_DNA"/>
</dbReference>
<feature type="region of interest" description="Disordered" evidence="1">
    <location>
        <begin position="321"/>
        <end position="345"/>
    </location>
</feature>
<comment type="caution">
    <text evidence="2">The sequence shown here is derived from an EMBL/GenBank/DDBJ whole genome shotgun (WGS) entry which is preliminary data.</text>
</comment>
<reference evidence="2 3" key="1">
    <citation type="submission" date="2019-03" db="EMBL/GenBank/DDBJ databases">
        <title>Genomic Encyclopedia of Type Strains, Phase IV (KMG-IV): sequencing the most valuable type-strain genomes for metagenomic binning, comparative biology and taxonomic classification.</title>
        <authorList>
            <person name="Goeker M."/>
        </authorList>
    </citation>
    <scope>NUCLEOTIDE SEQUENCE [LARGE SCALE GENOMIC DNA]</scope>
    <source>
        <strain evidence="2 3">DSM 45765</strain>
    </source>
</reference>
<dbReference type="InterPro" id="IPR003673">
    <property type="entry name" value="CoA-Trfase_fam_III"/>
</dbReference>
<evidence type="ECO:0000256" key="1">
    <source>
        <dbReference type="SAM" id="MobiDB-lite"/>
    </source>
</evidence>
<keyword evidence="3" id="KW-1185">Reference proteome</keyword>
<dbReference type="SUPFAM" id="SSF89796">
    <property type="entry name" value="CoA-transferase family III (CaiB/BaiF)"/>
    <property type="match status" value="1"/>
</dbReference>
<feature type="compositionally biased region" description="Polar residues" evidence="1">
    <location>
        <begin position="330"/>
        <end position="345"/>
    </location>
</feature>
<dbReference type="Pfam" id="PF02515">
    <property type="entry name" value="CoA_transf_3"/>
    <property type="match status" value="1"/>
</dbReference>
<organism evidence="2 3">
    <name type="scientific">Tamaricihabitans halophyticus</name>
    <dbReference type="NCBI Taxonomy" id="1262583"/>
    <lineage>
        <taxon>Bacteria</taxon>
        <taxon>Bacillati</taxon>
        <taxon>Actinomycetota</taxon>
        <taxon>Actinomycetes</taxon>
        <taxon>Pseudonocardiales</taxon>
        <taxon>Pseudonocardiaceae</taxon>
        <taxon>Tamaricihabitans</taxon>
    </lineage>
</organism>
<dbReference type="Proteomes" id="UP000294911">
    <property type="component" value="Unassembled WGS sequence"/>
</dbReference>
<evidence type="ECO:0000313" key="3">
    <source>
        <dbReference type="Proteomes" id="UP000294911"/>
    </source>
</evidence>
<protein>
    <submittedName>
        <fullName evidence="2">Alpha-methylacyl-CoA racemase</fullName>
    </submittedName>
</protein>
<sequence length="399" mass="42614">MRIVEIAGIGPGPFAGMALADLGADVIRIDRPSGAEPPVPAERDILNRGRPSVVVDLQDSRGVALLLKLVERADILTEGFRPGVAERLGFGPDRCMERNPSLVYGRVTGWGQDGPLASTAGHDINYIALSGVLDAIGRDGGPPQIPLNVIGDFAGGGLYLVMGVLAALTHARATGEGQVVDAAISDGVAHLLAMTTSLWNNGMWSGERGTNILDSGAPFYDVYATADGRYMAVGAFERRFYTVLTNTLGIEENIDHYNRDNWPMLRTKMAERFAQRTQAEWCDIFSGTDACVTPVVPFAEAATYGHNARRQTYVKRWGMTQPAPAPRFSRTPSSLTTPPAKPGSQTAETLAAWGVSDIDELLERGIVGNATELPVDGATDFTENVGIKRNVGDAANTGF</sequence>
<dbReference type="Gene3D" id="3.30.1540.10">
    <property type="entry name" value="formyl-coa transferase, domain 3"/>
    <property type="match status" value="1"/>
</dbReference>